<feature type="signal peptide" evidence="1">
    <location>
        <begin position="1"/>
        <end position="24"/>
    </location>
</feature>
<dbReference type="InterPro" id="IPR029033">
    <property type="entry name" value="His_PPase_superfam"/>
</dbReference>
<feature type="chain" id="PRO_5012413935" evidence="1">
    <location>
        <begin position="25"/>
        <end position="172"/>
    </location>
</feature>
<keyword evidence="1" id="KW-0732">Signal</keyword>
<evidence type="ECO:0000313" key="2">
    <source>
        <dbReference type="EMBL" id="SKA05827.1"/>
    </source>
</evidence>
<sequence>MRPVMYLLALCTACLFVLPGKLHAQTTTYIILRHAEKDTTAPGSTAMQADPPLSKKGQERAQLLLDVLKEYKPDAIYSTNYARTKATVAPLAKKFNKEVQIYDPRNLGAFAGQLAKEEGKTIIIVGHSNTAPALVNFLIKEKKYEPLDESIYNQFWVVTMLHGMGSAKAITY</sequence>
<dbReference type="SMART" id="SM00855">
    <property type="entry name" value="PGAM"/>
    <property type="match status" value="1"/>
</dbReference>
<name>A0A1T4QQD6_9BACT</name>
<dbReference type="SUPFAM" id="SSF53254">
    <property type="entry name" value="Phosphoglycerate mutase-like"/>
    <property type="match status" value="1"/>
</dbReference>
<dbReference type="RefSeq" id="WP_078832134.1">
    <property type="nucleotide sequence ID" value="NZ_FUWH01000009.1"/>
</dbReference>
<dbReference type="STRING" id="413434.SAMN04488132_10928"/>
<gene>
    <name evidence="2" type="ORF">SAMN04488132_10928</name>
</gene>
<reference evidence="2 3" key="1">
    <citation type="submission" date="2017-02" db="EMBL/GenBank/DDBJ databases">
        <authorList>
            <person name="Peterson S.W."/>
        </authorList>
    </citation>
    <scope>NUCLEOTIDE SEQUENCE [LARGE SCALE GENOMIC DNA]</scope>
    <source>
        <strain evidence="2 3">DSM 22335</strain>
    </source>
</reference>
<accession>A0A1T4QQD6</accession>
<dbReference type="Pfam" id="PF00300">
    <property type="entry name" value="His_Phos_1"/>
    <property type="match status" value="1"/>
</dbReference>
<proteinExistence type="predicted"/>
<dbReference type="InterPro" id="IPR013078">
    <property type="entry name" value="His_Pase_superF_clade-1"/>
</dbReference>
<dbReference type="CDD" id="cd07067">
    <property type="entry name" value="HP_PGM_like"/>
    <property type="match status" value="1"/>
</dbReference>
<dbReference type="EMBL" id="FUWH01000009">
    <property type="protein sequence ID" value="SKA05827.1"/>
    <property type="molecule type" value="Genomic_DNA"/>
</dbReference>
<protein>
    <submittedName>
        <fullName evidence="2">Histidine phosphatase superfamily (Branch 1)</fullName>
    </submittedName>
</protein>
<dbReference type="Proteomes" id="UP000190888">
    <property type="component" value="Unassembled WGS sequence"/>
</dbReference>
<evidence type="ECO:0000313" key="3">
    <source>
        <dbReference type="Proteomes" id="UP000190888"/>
    </source>
</evidence>
<dbReference type="Gene3D" id="3.40.50.1240">
    <property type="entry name" value="Phosphoglycerate mutase-like"/>
    <property type="match status" value="1"/>
</dbReference>
<dbReference type="OrthoDB" id="3296006at2"/>
<evidence type="ECO:0000256" key="1">
    <source>
        <dbReference type="SAM" id="SignalP"/>
    </source>
</evidence>
<organism evidence="2 3">
    <name type="scientific">Sediminibacterium ginsengisoli</name>
    <dbReference type="NCBI Taxonomy" id="413434"/>
    <lineage>
        <taxon>Bacteria</taxon>
        <taxon>Pseudomonadati</taxon>
        <taxon>Bacteroidota</taxon>
        <taxon>Chitinophagia</taxon>
        <taxon>Chitinophagales</taxon>
        <taxon>Chitinophagaceae</taxon>
        <taxon>Sediminibacterium</taxon>
    </lineage>
</organism>
<dbReference type="AlphaFoldDB" id="A0A1T4QQD6"/>
<keyword evidence="3" id="KW-1185">Reference proteome</keyword>